<dbReference type="AlphaFoldDB" id="A0AAV8UBD8"/>
<dbReference type="PANTHER" id="PTHR15503">
    <property type="entry name" value="LDOC1 RELATED"/>
    <property type="match status" value="1"/>
</dbReference>
<dbReference type="EMBL" id="JAIWQS010000008">
    <property type="protein sequence ID" value="KAJ8899349.1"/>
    <property type="molecule type" value="Genomic_DNA"/>
</dbReference>
<accession>A0AAV8UBD8</accession>
<dbReference type="Pfam" id="PF08284">
    <property type="entry name" value="RVP_2"/>
    <property type="match status" value="1"/>
</dbReference>
<gene>
    <name evidence="1" type="ORF">K2173_018323</name>
</gene>
<sequence>MTRDDAETTPDVVTGMMGGLDVILGMDTLERYNAHLDCKQKTVEFELDDGRRVVFAGDRKISPPIIVLALTAEKMMRKGCEAYLPYMVDTRADRGKLEDILVVREFSDVFPEELPGLPPFREIEFPIELLLGSAPISIPPYRMALTELKELKE</sequence>
<dbReference type="Gene3D" id="2.40.70.10">
    <property type="entry name" value="Acid Proteases"/>
    <property type="match status" value="1"/>
</dbReference>
<dbReference type="Proteomes" id="UP001159364">
    <property type="component" value="Linkage Group LG08"/>
</dbReference>
<organism evidence="1 2">
    <name type="scientific">Erythroxylum novogranatense</name>
    <dbReference type="NCBI Taxonomy" id="1862640"/>
    <lineage>
        <taxon>Eukaryota</taxon>
        <taxon>Viridiplantae</taxon>
        <taxon>Streptophyta</taxon>
        <taxon>Embryophyta</taxon>
        <taxon>Tracheophyta</taxon>
        <taxon>Spermatophyta</taxon>
        <taxon>Magnoliopsida</taxon>
        <taxon>eudicotyledons</taxon>
        <taxon>Gunneridae</taxon>
        <taxon>Pentapetalae</taxon>
        <taxon>rosids</taxon>
        <taxon>fabids</taxon>
        <taxon>Malpighiales</taxon>
        <taxon>Erythroxylaceae</taxon>
        <taxon>Erythroxylum</taxon>
    </lineage>
</organism>
<protein>
    <submittedName>
        <fullName evidence="1">Uncharacterized protein</fullName>
    </submittedName>
</protein>
<evidence type="ECO:0000313" key="1">
    <source>
        <dbReference type="EMBL" id="KAJ8899349.1"/>
    </source>
</evidence>
<name>A0AAV8UBD8_9ROSI</name>
<proteinExistence type="predicted"/>
<evidence type="ECO:0000313" key="2">
    <source>
        <dbReference type="Proteomes" id="UP001159364"/>
    </source>
</evidence>
<dbReference type="PANTHER" id="PTHR15503:SF45">
    <property type="entry name" value="RNA-DIRECTED DNA POLYMERASE HOMOLOG"/>
    <property type="match status" value="1"/>
</dbReference>
<reference evidence="1 2" key="1">
    <citation type="submission" date="2021-09" db="EMBL/GenBank/DDBJ databases">
        <title>Genomic insights and catalytic innovation underlie evolution of tropane alkaloids biosynthesis.</title>
        <authorList>
            <person name="Wang Y.-J."/>
            <person name="Tian T."/>
            <person name="Huang J.-P."/>
            <person name="Huang S.-X."/>
        </authorList>
    </citation>
    <scope>NUCLEOTIDE SEQUENCE [LARGE SCALE GENOMIC DNA]</scope>
    <source>
        <strain evidence="1">KIB-2018</strain>
        <tissue evidence="1">Leaf</tissue>
    </source>
</reference>
<keyword evidence="2" id="KW-1185">Reference proteome</keyword>
<dbReference type="InterPro" id="IPR021109">
    <property type="entry name" value="Peptidase_aspartic_dom_sf"/>
</dbReference>
<dbReference type="InterPro" id="IPR032567">
    <property type="entry name" value="RTL1-rel"/>
</dbReference>
<comment type="caution">
    <text evidence="1">The sequence shown here is derived from an EMBL/GenBank/DDBJ whole genome shotgun (WGS) entry which is preliminary data.</text>
</comment>